<organism evidence="6 7">
    <name type="scientific">Acacia crassicarpa</name>
    <name type="common">northern wattle</name>
    <dbReference type="NCBI Taxonomy" id="499986"/>
    <lineage>
        <taxon>Eukaryota</taxon>
        <taxon>Viridiplantae</taxon>
        <taxon>Streptophyta</taxon>
        <taxon>Embryophyta</taxon>
        <taxon>Tracheophyta</taxon>
        <taxon>Spermatophyta</taxon>
        <taxon>Magnoliopsida</taxon>
        <taxon>eudicotyledons</taxon>
        <taxon>Gunneridae</taxon>
        <taxon>Pentapetalae</taxon>
        <taxon>rosids</taxon>
        <taxon>fabids</taxon>
        <taxon>Fabales</taxon>
        <taxon>Fabaceae</taxon>
        <taxon>Caesalpinioideae</taxon>
        <taxon>mimosoid clade</taxon>
        <taxon>Acacieae</taxon>
        <taxon>Acacia</taxon>
    </lineage>
</organism>
<dbReference type="InterPro" id="IPR042197">
    <property type="entry name" value="Apaf_helical"/>
</dbReference>
<evidence type="ECO:0000313" key="6">
    <source>
        <dbReference type="EMBL" id="KAK4269974.1"/>
    </source>
</evidence>
<dbReference type="Gene3D" id="3.40.50.300">
    <property type="entry name" value="P-loop containing nucleotide triphosphate hydrolases"/>
    <property type="match status" value="2"/>
</dbReference>
<dbReference type="InterPro" id="IPR000157">
    <property type="entry name" value="TIR_dom"/>
</dbReference>
<dbReference type="InterPro" id="IPR002182">
    <property type="entry name" value="NB-ARC"/>
</dbReference>
<evidence type="ECO:0000256" key="4">
    <source>
        <dbReference type="ARBA" id="ARBA00023027"/>
    </source>
</evidence>
<dbReference type="GO" id="GO:0007165">
    <property type="term" value="P:signal transduction"/>
    <property type="evidence" value="ECO:0007669"/>
    <property type="project" value="InterPro"/>
</dbReference>
<keyword evidence="7" id="KW-1185">Reference proteome</keyword>
<dbReference type="Pfam" id="PF00931">
    <property type="entry name" value="NB-ARC"/>
    <property type="match status" value="2"/>
</dbReference>
<dbReference type="PROSITE" id="PS50104">
    <property type="entry name" value="TIR"/>
    <property type="match status" value="1"/>
</dbReference>
<dbReference type="InterPro" id="IPR035897">
    <property type="entry name" value="Toll_tir_struct_dom_sf"/>
</dbReference>
<dbReference type="GO" id="GO:0043531">
    <property type="term" value="F:ADP binding"/>
    <property type="evidence" value="ECO:0007669"/>
    <property type="project" value="InterPro"/>
</dbReference>
<evidence type="ECO:0000259" key="5">
    <source>
        <dbReference type="PROSITE" id="PS50104"/>
    </source>
</evidence>
<dbReference type="SMART" id="SM00255">
    <property type="entry name" value="TIR"/>
    <property type="match status" value="1"/>
</dbReference>
<dbReference type="PRINTS" id="PR00364">
    <property type="entry name" value="DISEASERSIST"/>
</dbReference>
<gene>
    <name evidence="6" type="ORF">QN277_023065</name>
</gene>
<dbReference type="InterPro" id="IPR058192">
    <property type="entry name" value="WHD_ROQ1-like"/>
</dbReference>
<dbReference type="InterPro" id="IPR036390">
    <property type="entry name" value="WH_DNA-bd_sf"/>
</dbReference>
<keyword evidence="3" id="KW-0611">Plant defense</keyword>
<dbReference type="SUPFAM" id="SSF52200">
    <property type="entry name" value="Toll/Interleukin receptor TIR domain"/>
    <property type="match status" value="2"/>
</dbReference>
<name>A0AAE1KAT0_9FABA</name>
<dbReference type="SUPFAM" id="SSF52540">
    <property type="entry name" value="P-loop containing nucleoside triphosphate hydrolases"/>
    <property type="match status" value="2"/>
</dbReference>
<reference evidence="6" key="1">
    <citation type="submission" date="2023-10" db="EMBL/GenBank/DDBJ databases">
        <title>Chromosome-level genome of the transformable northern wattle, Acacia crassicarpa.</title>
        <authorList>
            <person name="Massaro I."/>
            <person name="Sinha N.R."/>
            <person name="Poethig S."/>
            <person name="Leichty A.R."/>
        </authorList>
    </citation>
    <scope>NUCLEOTIDE SEQUENCE</scope>
    <source>
        <strain evidence="6">Acra3RX</strain>
        <tissue evidence="6">Leaf</tissue>
    </source>
</reference>
<dbReference type="SUPFAM" id="SSF52058">
    <property type="entry name" value="L domain-like"/>
    <property type="match status" value="1"/>
</dbReference>
<accession>A0AAE1KAT0</accession>
<dbReference type="InterPro" id="IPR003593">
    <property type="entry name" value="AAA+_ATPase"/>
</dbReference>
<evidence type="ECO:0000256" key="1">
    <source>
        <dbReference type="ARBA" id="ARBA00022614"/>
    </source>
</evidence>
<dbReference type="Gene3D" id="3.80.10.10">
    <property type="entry name" value="Ribonuclease Inhibitor"/>
    <property type="match status" value="1"/>
</dbReference>
<keyword evidence="4" id="KW-0520">NAD</keyword>
<dbReference type="SMART" id="SM00382">
    <property type="entry name" value="AAA"/>
    <property type="match status" value="2"/>
</dbReference>
<keyword evidence="1" id="KW-0433">Leucine-rich repeat</keyword>
<evidence type="ECO:0000256" key="2">
    <source>
        <dbReference type="ARBA" id="ARBA00022737"/>
    </source>
</evidence>
<evidence type="ECO:0000256" key="3">
    <source>
        <dbReference type="ARBA" id="ARBA00022821"/>
    </source>
</evidence>
<sequence>MSSIASSSSNLESSFEYDVFLTISHPKHDDVKAYLEKELRDVGIKPLIDDQMEEFLMYEIVKCRMIVVVFTAEFAESDIFLKRLMDIRWCQKATNIKVSPAFCGLSEQQVREQLEGMDQRRFDTLNFDFDLDSGGFIAEASSLLNSARAIAEAATLSDLGDKISNLIAKIDKLDKYLFDVELFDDLQHHQAGLQRRLEELLDILRQKHITSEDRFIVGIWGDGGVGKTTIVKALYDKIGGNFEAKSFLTNIKDVWDNRNGRVLKRQLISDISEVEIDEKEDVLEIHEQMMKVLHGKRVLVVLDNVNSAFQLMELCGNIWWFGRGSLIFITARNKDILKNFADVQYEMKRLDSDESIKLFSWHAFKRSTPTDDFAYLSNKVISFCEGLPLLLEVIGCLFHNRTLPEWQGVMIELDQISYGQIQRKLYIGVEFLTDLEKDLFFNIACFYVGQSKSYVIELLKGSRFPVEVGMPVIFECNLVKVINDKLYVHDLLQEIVRSRPDKPKLKYNYDVFLSFRGEDTRKSFATHLYSALKQAGIDIYMDEERIERGEDISSSLLQAIESSKISIIILSKNYAGSSWCLQELKKIMECYQKSYQEVLPIFFDVRPSEVRKQTNSFGKAWERLVKRTLGNGVENWTINSRRALIEVANLSGWDMHNYRTETELIDEVIETITKKLGDNRSLFVAHHPVGLKSRMHDILQLLRSKSKDVIIAGIWGMGGIGKTTISKAIYNQVGHSFEGKCFLANVREVWKQDNGPVYLQEQLLSDILKSRRRALPNVEMGKTLLEEMLCKKNVLVVLDDVNNEDQLKALCGSREWFGEGSRIIITTRDERLLKILRVIHVYTMKELDDNESLELFSWHAFKQATPEQDFTELSRRVVSYSGGLPLALEILGSYLFTRETFIWICALEKLQQIPNDQIYEKLKISYDGLSDNKERDVFLDICCFLVGKDKSYAIQILNGCGLHADIGVNRLIELSLVKVGNKNKLEMHDLLRDMGREIIRKQSPEEPENRTRLWYHDDVLGVLTNSTGTKAIKGLALNMSKNNSVSFNAKAFKKMNKLCLLQLNHVQLAGDYNYLSTELRWLCCHGFTFENLPMNLCLKKIVAIDLKWSNLRKVWEKCQLLEALKILNLSHSHYLTETPKFSKLPYLEKLVLKDCPQLSIIHPSIGDLKYIILLNLKDCKSLKHLPRNIYKLRSLKTLNLCGCSKIEKLQEDIGQMESLSTLIANQTAIAQVPFSLVRLKSIKYVSLCGYEGLSRDVFPSLVLSWMSPTHRSKSLSRAFQILPSLIRNISHPFFARSIESFESRPSTAQALCQKAPTLTECHGQIPTKRLETWSSLTIHVGCFNKVADSLLKSISQGWNDDRLDFSLPIDNYPDWLVFVNEASSVKFKVPHVVGRHLKGVVLCVIYSSLQDSMASVYPIGIMIKNFTKATMDFYKRDAGTTSTDKEWQSITSNLEPGDDMKVKVEFAHRYDMKKTAIYLLYVEETNELSISKLS</sequence>
<dbReference type="PANTHER" id="PTHR11017">
    <property type="entry name" value="LEUCINE-RICH REPEAT-CONTAINING PROTEIN"/>
    <property type="match status" value="1"/>
</dbReference>
<dbReference type="Pfam" id="PF23282">
    <property type="entry name" value="WHD_ROQ1"/>
    <property type="match status" value="2"/>
</dbReference>
<dbReference type="GO" id="GO:0006952">
    <property type="term" value="P:defense response"/>
    <property type="evidence" value="ECO:0007669"/>
    <property type="project" value="UniProtKB-KW"/>
</dbReference>
<dbReference type="FunFam" id="3.40.50.10140:FF:000007">
    <property type="entry name" value="Disease resistance protein (TIR-NBS-LRR class)"/>
    <property type="match status" value="1"/>
</dbReference>
<evidence type="ECO:0000313" key="7">
    <source>
        <dbReference type="Proteomes" id="UP001293593"/>
    </source>
</evidence>
<dbReference type="Proteomes" id="UP001293593">
    <property type="component" value="Unassembled WGS sequence"/>
</dbReference>
<proteinExistence type="predicted"/>
<dbReference type="SUPFAM" id="SSF46785">
    <property type="entry name" value="Winged helix' DNA-binding domain"/>
    <property type="match status" value="1"/>
</dbReference>
<comment type="caution">
    <text evidence="6">The sequence shown here is derived from an EMBL/GenBank/DDBJ whole genome shotgun (WGS) entry which is preliminary data.</text>
</comment>
<feature type="domain" description="TIR" evidence="5">
    <location>
        <begin position="507"/>
        <end position="676"/>
    </location>
</feature>
<dbReference type="InterPro" id="IPR032675">
    <property type="entry name" value="LRR_dom_sf"/>
</dbReference>
<dbReference type="EMBL" id="JAWXYG010000006">
    <property type="protein sequence ID" value="KAK4269974.1"/>
    <property type="molecule type" value="Genomic_DNA"/>
</dbReference>
<dbReference type="Pfam" id="PF01582">
    <property type="entry name" value="TIR"/>
    <property type="match status" value="2"/>
</dbReference>
<keyword evidence="2" id="KW-0677">Repeat</keyword>
<dbReference type="PANTHER" id="PTHR11017:SF560">
    <property type="entry name" value="RESISTANCE PROTEIN (TIR-NBS-LRR CLASS), PUTATIVE-RELATED"/>
    <property type="match status" value="1"/>
</dbReference>
<dbReference type="Gene3D" id="1.10.8.430">
    <property type="entry name" value="Helical domain of apoptotic protease-activating factors"/>
    <property type="match status" value="2"/>
</dbReference>
<dbReference type="InterPro" id="IPR044974">
    <property type="entry name" value="Disease_R_plants"/>
</dbReference>
<dbReference type="InterPro" id="IPR027417">
    <property type="entry name" value="P-loop_NTPase"/>
</dbReference>
<protein>
    <recommendedName>
        <fullName evidence="5">TIR domain-containing protein</fullName>
    </recommendedName>
</protein>
<dbReference type="Gene3D" id="3.40.50.10140">
    <property type="entry name" value="Toll/interleukin-1 receptor homology (TIR) domain"/>
    <property type="match status" value="2"/>
</dbReference>